<organism evidence="1 2">
    <name type="scientific">Ixodes persulcatus</name>
    <name type="common">Taiga tick</name>
    <dbReference type="NCBI Taxonomy" id="34615"/>
    <lineage>
        <taxon>Eukaryota</taxon>
        <taxon>Metazoa</taxon>
        <taxon>Ecdysozoa</taxon>
        <taxon>Arthropoda</taxon>
        <taxon>Chelicerata</taxon>
        <taxon>Arachnida</taxon>
        <taxon>Acari</taxon>
        <taxon>Parasitiformes</taxon>
        <taxon>Ixodida</taxon>
        <taxon>Ixodoidea</taxon>
        <taxon>Ixodidae</taxon>
        <taxon>Ixodinae</taxon>
        <taxon>Ixodes</taxon>
    </lineage>
</organism>
<evidence type="ECO:0000313" key="2">
    <source>
        <dbReference type="Proteomes" id="UP000805193"/>
    </source>
</evidence>
<evidence type="ECO:0000313" key="1">
    <source>
        <dbReference type="EMBL" id="KAG0422025.1"/>
    </source>
</evidence>
<proteinExistence type="predicted"/>
<dbReference type="Proteomes" id="UP000805193">
    <property type="component" value="Unassembled WGS sequence"/>
</dbReference>
<keyword evidence="2" id="KW-1185">Reference proteome</keyword>
<protein>
    <submittedName>
        <fullName evidence="1">Uncharacterized protein</fullName>
    </submittedName>
</protein>
<reference evidence="1 2" key="1">
    <citation type="journal article" date="2020" name="Cell">
        <title>Large-Scale Comparative Analyses of Tick Genomes Elucidate Their Genetic Diversity and Vector Capacities.</title>
        <authorList>
            <consortium name="Tick Genome and Microbiome Consortium (TIGMIC)"/>
            <person name="Jia N."/>
            <person name="Wang J."/>
            <person name="Shi W."/>
            <person name="Du L."/>
            <person name="Sun Y."/>
            <person name="Zhan W."/>
            <person name="Jiang J.F."/>
            <person name="Wang Q."/>
            <person name="Zhang B."/>
            <person name="Ji P."/>
            <person name="Bell-Sakyi L."/>
            <person name="Cui X.M."/>
            <person name="Yuan T.T."/>
            <person name="Jiang B.G."/>
            <person name="Yang W.F."/>
            <person name="Lam T.T."/>
            <person name="Chang Q.C."/>
            <person name="Ding S.J."/>
            <person name="Wang X.J."/>
            <person name="Zhu J.G."/>
            <person name="Ruan X.D."/>
            <person name="Zhao L."/>
            <person name="Wei J.T."/>
            <person name="Ye R.Z."/>
            <person name="Que T.C."/>
            <person name="Du C.H."/>
            <person name="Zhou Y.H."/>
            <person name="Cheng J.X."/>
            <person name="Dai P.F."/>
            <person name="Guo W.B."/>
            <person name="Han X.H."/>
            <person name="Huang E.J."/>
            <person name="Li L.F."/>
            <person name="Wei W."/>
            <person name="Gao Y.C."/>
            <person name="Liu J.Z."/>
            <person name="Shao H.Z."/>
            <person name="Wang X."/>
            <person name="Wang C.C."/>
            <person name="Yang T.C."/>
            <person name="Huo Q.B."/>
            <person name="Li W."/>
            <person name="Chen H.Y."/>
            <person name="Chen S.E."/>
            <person name="Zhou L.G."/>
            <person name="Ni X.B."/>
            <person name="Tian J.H."/>
            <person name="Sheng Y."/>
            <person name="Liu T."/>
            <person name="Pan Y.S."/>
            <person name="Xia L.Y."/>
            <person name="Li J."/>
            <person name="Zhao F."/>
            <person name="Cao W.C."/>
        </authorList>
    </citation>
    <scope>NUCLEOTIDE SEQUENCE [LARGE SCALE GENOMIC DNA]</scope>
    <source>
        <strain evidence="1">Iper-2018</strain>
    </source>
</reference>
<name>A0AC60PMI8_IXOPE</name>
<gene>
    <name evidence="1" type="ORF">HPB47_002123</name>
</gene>
<comment type="caution">
    <text evidence="1">The sequence shown here is derived from an EMBL/GenBank/DDBJ whole genome shotgun (WGS) entry which is preliminary data.</text>
</comment>
<sequence>MQTGGWSKPMLAAALVKMDAEVTTTFSAFAISSAGKPSYVQLKNLPAQPLRVGVWLTAFNTHLLSGTKLTDDDEIYVANPKIFELVSELLTQNNLSLVRYYVVFHILLQLAPFTSRKLVKSMFSKPSNESIVRRYVTGKCAQAASSLTSFALASLVFRDALTDQMVTEARLLYDLLKNKTEDSLSWLTGSEVSAAETRLRALRYIVAWPESFNKPAAVDEFYSFLAEFKGNYIDVYVKSIENLRNKQKGQIKTVPESPEIAGEEDNAVAVFRASSRYSNWYQSIFVPPAALFGFFLVPESWSFTIASLGVANQLWHAALGDIDIGASSFIGSVERPKHSCLMSLYEAAGSRRENTKAASVENLADVMGLQTAYEVHKGLSLLTELAGFSSEQLFFIGSCFKWCSKAAGYSQAITLPPRENEDEDGGVF</sequence>
<accession>A0AC60PMI8</accession>
<dbReference type="EMBL" id="JABSTQ010010283">
    <property type="protein sequence ID" value="KAG0422025.1"/>
    <property type="molecule type" value="Genomic_DNA"/>
</dbReference>